<evidence type="ECO:0000313" key="2">
    <source>
        <dbReference type="Proteomes" id="UP000325577"/>
    </source>
</evidence>
<proteinExistence type="predicted"/>
<protein>
    <submittedName>
        <fullName evidence="1">Uncharacterized protein</fullName>
    </submittedName>
</protein>
<sequence length="92" mass="10205">MYKDKSSTAAEATPQESEFVRLDDLPEVTVQCRDVSNGESGSGVPIPIIPWSDSEPSTLTAVVHRNEGSILWKSLWNGDKLIIMFASYMEML</sequence>
<dbReference type="EMBL" id="CM018052">
    <property type="protein sequence ID" value="KAA8514968.1"/>
    <property type="molecule type" value="Genomic_DNA"/>
</dbReference>
<name>A0A5J4ZBK3_9ASTE</name>
<dbReference type="AlphaFoldDB" id="A0A5J4ZBK3"/>
<accession>A0A5J4ZBK3</accession>
<keyword evidence="2" id="KW-1185">Reference proteome</keyword>
<dbReference type="Proteomes" id="UP000325577">
    <property type="component" value="Linkage Group LG9"/>
</dbReference>
<organism evidence="1 2">
    <name type="scientific">Nyssa sinensis</name>
    <dbReference type="NCBI Taxonomy" id="561372"/>
    <lineage>
        <taxon>Eukaryota</taxon>
        <taxon>Viridiplantae</taxon>
        <taxon>Streptophyta</taxon>
        <taxon>Embryophyta</taxon>
        <taxon>Tracheophyta</taxon>
        <taxon>Spermatophyta</taxon>
        <taxon>Magnoliopsida</taxon>
        <taxon>eudicotyledons</taxon>
        <taxon>Gunneridae</taxon>
        <taxon>Pentapetalae</taxon>
        <taxon>asterids</taxon>
        <taxon>Cornales</taxon>
        <taxon>Nyssaceae</taxon>
        <taxon>Nyssa</taxon>
    </lineage>
</organism>
<reference evidence="1 2" key="1">
    <citation type="submission" date="2019-09" db="EMBL/GenBank/DDBJ databases">
        <title>A chromosome-level genome assembly of the Chinese tupelo Nyssa sinensis.</title>
        <authorList>
            <person name="Yang X."/>
            <person name="Kang M."/>
            <person name="Yang Y."/>
            <person name="Xiong H."/>
            <person name="Wang M."/>
            <person name="Zhang Z."/>
            <person name="Wang Z."/>
            <person name="Wu H."/>
            <person name="Ma T."/>
            <person name="Liu J."/>
            <person name="Xi Z."/>
        </authorList>
    </citation>
    <scope>NUCLEOTIDE SEQUENCE [LARGE SCALE GENOMIC DNA]</scope>
    <source>
        <strain evidence="1">J267</strain>
        <tissue evidence="1">Leaf</tissue>
    </source>
</reference>
<evidence type="ECO:0000313" key="1">
    <source>
        <dbReference type="EMBL" id="KAA8514968.1"/>
    </source>
</evidence>
<gene>
    <name evidence="1" type="ORF">F0562_018245</name>
</gene>